<dbReference type="EMBL" id="LVLJ01001819">
    <property type="protein sequence ID" value="OAE27811.1"/>
    <property type="molecule type" value="Genomic_DNA"/>
</dbReference>
<evidence type="ECO:0000313" key="1">
    <source>
        <dbReference type="EMBL" id="OAE27811.1"/>
    </source>
</evidence>
<proteinExistence type="predicted"/>
<protein>
    <submittedName>
        <fullName evidence="1">Uncharacterized protein</fullName>
    </submittedName>
</protein>
<accession>A0A176W5C9</accession>
<sequence length="86" mass="9530">MGNIKEMFLPRECTLDMGGQPFSVYKVTSCRCGPEAGPPGVYGHGHVHGRIAGTLAPEQNALVNPRPSLRRCRSEIWDTYTYKGKH</sequence>
<dbReference type="Proteomes" id="UP000077202">
    <property type="component" value="Unassembled WGS sequence"/>
</dbReference>
<keyword evidence="2" id="KW-1185">Reference proteome</keyword>
<comment type="caution">
    <text evidence="1">The sequence shown here is derived from an EMBL/GenBank/DDBJ whole genome shotgun (WGS) entry which is preliminary data.</text>
</comment>
<name>A0A176W5C9_MARPO</name>
<evidence type="ECO:0000313" key="2">
    <source>
        <dbReference type="Proteomes" id="UP000077202"/>
    </source>
</evidence>
<organism evidence="1 2">
    <name type="scientific">Marchantia polymorpha subsp. ruderalis</name>
    <dbReference type="NCBI Taxonomy" id="1480154"/>
    <lineage>
        <taxon>Eukaryota</taxon>
        <taxon>Viridiplantae</taxon>
        <taxon>Streptophyta</taxon>
        <taxon>Embryophyta</taxon>
        <taxon>Marchantiophyta</taxon>
        <taxon>Marchantiopsida</taxon>
        <taxon>Marchantiidae</taxon>
        <taxon>Marchantiales</taxon>
        <taxon>Marchantiaceae</taxon>
        <taxon>Marchantia</taxon>
    </lineage>
</organism>
<dbReference type="AlphaFoldDB" id="A0A176W5C9"/>
<gene>
    <name evidence="1" type="ORF">AXG93_1881s1010</name>
</gene>
<reference evidence="1" key="1">
    <citation type="submission" date="2016-03" db="EMBL/GenBank/DDBJ databases">
        <title>Mechanisms controlling the formation of the plant cell surface in tip-growing cells are functionally conserved among land plants.</title>
        <authorList>
            <person name="Honkanen S."/>
            <person name="Jones V.A."/>
            <person name="Morieri G."/>
            <person name="Champion C."/>
            <person name="Hetherington A.J."/>
            <person name="Kelly S."/>
            <person name="Saint-Marcoux D."/>
            <person name="Proust H."/>
            <person name="Prescott H."/>
            <person name="Dolan L."/>
        </authorList>
    </citation>
    <scope>NUCLEOTIDE SEQUENCE [LARGE SCALE GENOMIC DNA]</scope>
    <source>
        <tissue evidence="1">Whole gametophyte</tissue>
    </source>
</reference>